<gene>
    <name evidence="2" type="ORF">IRI77_09260</name>
</gene>
<proteinExistence type="predicted"/>
<feature type="chain" id="PRO_5032544951" evidence="1">
    <location>
        <begin position="18"/>
        <end position="688"/>
    </location>
</feature>
<dbReference type="InterPro" id="IPR025890">
    <property type="entry name" value="Abhydrolase_bac"/>
</dbReference>
<accession>A0A7S7NUL9</accession>
<evidence type="ECO:0000313" key="3">
    <source>
        <dbReference type="Proteomes" id="UP000593892"/>
    </source>
</evidence>
<dbReference type="SUPFAM" id="SSF53474">
    <property type="entry name" value="alpha/beta-Hydrolases"/>
    <property type="match status" value="2"/>
</dbReference>
<dbReference type="PANTHER" id="PTHR22946:SF8">
    <property type="entry name" value="ACETYL XYLAN ESTERASE DOMAIN-CONTAINING PROTEIN"/>
    <property type="match status" value="1"/>
</dbReference>
<dbReference type="AlphaFoldDB" id="A0A7S7NUL9"/>
<dbReference type="EMBL" id="CP063849">
    <property type="protein sequence ID" value="QOY90122.1"/>
    <property type="molecule type" value="Genomic_DNA"/>
</dbReference>
<keyword evidence="1" id="KW-0732">Signal</keyword>
<sequence length="688" mass="74356">MRRLLSILIAAAALSTAADLKVAEDGRLSQELADYLTREAATHWTARHTTIAGLRNARDLEKRQQEFRSWLTKAMGGFPAKTPLNAKITGGFARDGYRVEHLIFESLPGFYVTANVYVPTNAKPPYPAVLGTAGHSLSGKAISTYQYAWIGLVRRGFLVLAFDPPGQGERSEYFDKTLGKSIVSIGTRQHDMAGTQCLLTGSTFALYEAWDGIRAFDYLLTRPDVDGQKIGVAGNSGGGTQSAYLSVVEPRLAASVISCYMTGWEQLWTTPGPQDAEQDFPGFLSAGYDFGDFMLAFAPKPVTMLTGIKDFFPIAGGRATFAETKKVFSLADAEVHAGYFEYDDPHGWSKPRREATYRWLTKWLQGRDDDGAEPEIKPEEEATLNTTKTGQLATSLGGETVQSINLRRAEQQFAARSVLRGSNPAALRAALTQVLNIPARSGAPAVTDVASSSEADGKVTKLLLEAQPGLHVPAVLFEPAGAGKRPAVILVDSRGKSASSSEIEQLVVKKTAVLAVDLSGWGESAPPVGASGYSGDWQLAQRAMLIGRPLPGIQTFELLRSYEWLRTRPGIDAANIGVVGVRDGGMIALYAAALEPRIASVTVKEMMASFMTLARAKLHKDRISSVVPGVLSEFDLPDLALAIAPRELRLQSLRNALGAPLGRAEVEREFAPAVAHYSNAKERIRIED</sequence>
<dbReference type="PANTHER" id="PTHR22946">
    <property type="entry name" value="DIENELACTONE HYDROLASE DOMAIN-CONTAINING PROTEIN-RELATED"/>
    <property type="match status" value="1"/>
</dbReference>
<dbReference type="RefSeq" id="WP_194451787.1">
    <property type="nucleotide sequence ID" value="NZ_CP063849.1"/>
</dbReference>
<evidence type="ECO:0000256" key="1">
    <source>
        <dbReference type="SAM" id="SignalP"/>
    </source>
</evidence>
<feature type="signal peptide" evidence="1">
    <location>
        <begin position="1"/>
        <end position="17"/>
    </location>
</feature>
<name>A0A7S7NUL9_PALFE</name>
<dbReference type="Pfam" id="PF12715">
    <property type="entry name" value="Abhydrolase_7"/>
    <property type="match status" value="1"/>
</dbReference>
<protein>
    <submittedName>
        <fullName evidence="2">Acetylxylan esterase</fullName>
    </submittedName>
</protein>
<dbReference type="KEGG" id="pfer:IRI77_09260"/>
<evidence type="ECO:0000313" key="2">
    <source>
        <dbReference type="EMBL" id="QOY90122.1"/>
    </source>
</evidence>
<reference evidence="2 3" key="1">
    <citation type="submission" date="2020-10" db="EMBL/GenBank/DDBJ databases">
        <title>Complete genome sequence of Paludibaculum fermentans P105T, a facultatively anaerobic acidobacterium capable of dissimilatory Fe(III) reduction.</title>
        <authorList>
            <person name="Dedysh S.N."/>
            <person name="Beletsky A.V."/>
            <person name="Kulichevskaya I.S."/>
            <person name="Mardanov A.V."/>
            <person name="Ravin N.V."/>
        </authorList>
    </citation>
    <scope>NUCLEOTIDE SEQUENCE [LARGE SCALE GENOMIC DNA]</scope>
    <source>
        <strain evidence="2 3">P105</strain>
    </source>
</reference>
<dbReference type="InterPro" id="IPR029058">
    <property type="entry name" value="AB_hydrolase_fold"/>
</dbReference>
<dbReference type="InterPro" id="IPR050261">
    <property type="entry name" value="FrsA_esterase"/>
</dbReference>
<keyword evidence="3" id="KW-1185">Reference proteome</keyword>
<organism evidence="2 3">
    <name type="scientific">Paludibaculum fermentans</name>
    <dbReference type="NCBI Taxonomy" id="1473598"/>
    <lineage>
        <taxon>Bacteria</taxon>
        <taxon>Pseudomonadati</taxon>
        <taxon>Acidobacteriota</taxon>
        <taxon>Terriglobia</taxon>
        <taxon>Bryobacterales</taxon>
        <taxon>Bryobacteraceae</taxon>
        <taxon>Paludibaculum</taxon>
    </lineage>
</organism>
<dbReference type="Proteomes" id="UP000593892">
    <property type="component" value="Chromosome"/>
</dbReference>
<dbReference type="Gene3D" id="3.40.50.1820">
    <property type="entry name" value="alpha/beta hydrolase"/>
    <property type="match status" value="2"/>
</dbReference>